<dbReference type="PANTHER" id="PTHR12975">
    <property type="entry name" value="TRANSPORT PROTEIN TRAPP"/>
    <property type="match status" value="1"/>
</dbReference>
<reference evidence="1 2" key="1">
    <citation type="submission" date="2015-04" db="EMBL/GenBank/DDBJ databases">
        <authorList>
            <consortium name="Pathogen Informatics"/>
        </authorList>
    </citation>
    <scope>NUCLEOTIDE SEQUENCE [LARGE SCALE GENOMIC DNA]</scope>
    <source>
        <strain evidence="1 2">SGS1</strain>
    </source>
</reference>
<dbReference type="GO" id="GO:1990072">
    <property type="term" value="C:TRAPPIII protein complex"/>
    <property type="evidence" value="ECO:0007669"/>
    <property type="project" value="TreeGrafter"/>
</dbReference>
<sequence>MANFIEEEIKNIINDIYLFTILINSSRIVKREVSFFLGISVNDLFQPFGSCDYFLNEHKEKIDLKLNVSTNINYLSKNNVLSEKVIENKNFKIRFIDFDEYEDMKLEYLDKILIDNISYNEPQYSDIYNEENLNAYFKKNDKDNISFNKKYFEYICTNSNILNNDIKKHIIKNCKGNINSHNEKNVLKKSNSLFSKKEEYDDSNADDNYDLNYFCKKKYIKNIQKYNAFFLPWFNTYFKTSWYYTHLYNNSSSIPLGIIYICSTKDNNIIDLYKCMTKNNVKKNNIYINSNIPKCIILLHISNNNNDDIETDVQKLFVNIQSTFLNYKCHLLIIKANRFLKSYENFDRNISNTMENISNLKIKSDEKINMNYENSYLSYTNKSYSEINNNNNKYSFMNNKLNSENNIMISDKSHEEEKNSNSNFQLDYTKINSDSIQDSKDSILNDETSSYFENNFTNKRKNLTSLKKKYHLNNIQKLYVNCLSIHFKDLIDDGIKVAKNENDIEESQKIKKKLSVDLNKIYDYIMSNDIICISKKIPLYIDEVYFCCCLDYVDIISLKMFIHNFIKTCVSPYINTITYDINNLIVNNKKSLKNQLKFMWKKTKMNFSSSDAALFVAEQTSNVILNVAQNVLISNHDNKSGNKNLKDIINKNIVNEENEIINNENEELHIAHSGYENSENIANKKDSIKTSRKSLNNNITQNIKINKESKNYNKESLEWLYKTLSDIYFILQEYELSYNILKICINEFKHDKMYFYLGNVYELISLCIYYMENVNKKDSLYYLDLSYQMYSKCYYLNNMFICSILNYYLSLIYDEHNDSSINILINANVDFSYVEEKLANENKLTKLSFQINNIRSGLLLEQITYSYKKKKANNLDIKELNYIKNFNSYNKLITNIVNKNLNYFTDNIKKKEEKYTNNEAIEKAKKTNNEDRNIIIASDDSCQRDNFSENSSLINKNINNNIIINNDNTTIINNNMNSTNVIIDSKIYENSNNNNNVVFLNNAQNGNNNRTVSDENNNSLESINSKITNNNTNFLMQKNNYKYRKYLFEMTLAGHTFNKCGFKKLALFCYSKVLKKYEKKKMKHIYEHLHFMMARQAFSINLYYESLNHYICILNSISKNYEKSYVLNKNVDIYYASSEKEINFIREFAYVYKIYVDKILNRFLKYKNNQDTNAINDSELSLKRSSSYTSEKINRTHYFNDDNTEDIIKPLNLRIPLINLRNNECLYTNSIFISKSNIYNYDKINDINYFYIFQNNLFKIKKYDTTLDDLYNIMTKDINDFSISNFYELNYLYIIYKKFVNSVYNDCISYESADFLNLNEKIVNDNMSIDILKNDENNTSISSEFDKTITDNNSKKGYIKSINTSPFISMENRNLFLNYVKELKEKLVNTLEYTNNTQIKNIYQKTINKEEIKINNKYIQYTLKDEYIFVTFKLINPLHTKVECQGTHICAHYYNESMNKDILVEKKIFILEARQSKTFTLFIKPLKKGLLFISGVMWFLFGLVKIYQSFYIHGLKKINKIYDKIHTLKYDDIYNCDNDIQKKEKLKKLNKEMNKYAWSSNIGMLEKKSIERIKNYEIDQRLLLYVYDNIYLFSFEFENIYSNKKKTINNYEVDLIELLEGEKMEMIFKIVNHSTLPVNYLSICITPCNFFNCYKIIHNKDEYFLNNKIEKEFKKHKEEIDEDKCDIYNSRKLIEENIEEIKKNESYIFIDNEIYCEESIDKNTNVFKQKFKNKNIQHIKIKGNINKNDTFYLYINVNSKHNGLHKCIITTLCKHNNEMANKKDKSSNGNIKYPDILNEKKEKCYLFLRLMHVIPLLKLKTYSLNNFYNENSSMYFFFQNLCKNNIYLYNIILEYRKNKNLNKKEKNLKESLKNKKQNNEIYSKSYYTKLYNFYSSNFLYLKKNENLTSLFYSKNKLQNISSFFVHINWVSKDSNYLRKGIVKKKINFYNDIISFSIDDINKDIYMNNEKEKILKIGINIQNNSEIDIQDCYIQAKEVESLNSSTYIENYDDDNELSVIEYKYESDDTIFNSNEEFYKNKEFNDVSLNEENINLLNIDDINSINNENPNFMSSDNPYSLNNDSNFSHISNQQKAIEYNISDNSKKIEDEIVPIFSYKSSLNDDINNLQNQITKKINLPDYIPITASYICNENFEITLTKDLFLYDNSDVNEELKKNNELKENYENVNFLEELCLNRKDTKKFYDTVKRSTYTYNNSNLLVPLNGINSENMNKNNVEKCVSLNGFLFVGIVQKYLKKLKKNQKKKLYFNILFTKEGIYNINKFLVTFKLNNQMFLFKPINHLIIHAHQ</sequence>
<protein>
    <submittedName>
        <fullName evidence="1">Trafficking protein particle complex subunit 8, putative</fullName>
    </submittedName>
</protein>
<dbReference type="OMA" id="FMMARQA"/>
<dbReference type="GeneID" id="39736741"/>
<name>A0A1J1HB04_PLARL</name>
<dbReference type="EMBL" id="LN835305">
    <property type="protein sequence ID" value="CRH00618.1"/>
    <property type="molecule type" value="Genomic_DNA"/>
</dbReference>
<dbReference type="Proteomes" id="UP000220158">
    <property type="component" value="Chromosome 10"/>
</dbReference>
<accession>A0A1J1HB04</accession>
<organism evidence="1 2">
    <name type="scientific">Plasmodium relictum</name>
    <dbReference type="NCBI Taxonomy" id="85471"/>
    <lineage>
        <taxon>Eukaryota</taxon>
        <taxon>Sar</taxon>
        <taxon>Alveolata</taxon>
        <taxon>Apicomplexa</taxon>
        <taxon>Aconoidasida</taxon>
        <taxon>Haemosporida</taxon>
        <taxon>Plasmodiidae</taxon>
        <taxon>Plasmodium</taxon>
        <taxon>Plasmodium (Haemamoeba)</taxon>
    </lineage>
</organism>
<dbReference type="RefSeq" id="XP_028533621.1">
    <property type="nucleotide sequence ID" value="XM_028677208.1"/>
</dbReference>
<evidence type="ECO:0000313" key="1">
    <source>
        <dbReference type="EMBL" id="CRH00618.1"/>
    </source>
</evidence>
<keyword evidence="2" id="KW-1185">Reference proteome</keyword>
<proteinExistence type="predicted"/>
<dbReference type="OrthoDB" id="437922at2759"/>
<evidence type="ECO:0000313" key="2">
    <source>
        <dbReference type="Proteomes" id="UP000220158"/>
    </source>
</evidence>
<dbReference type="VEuPathDB" id="PlasmoDB:PRELSG_1027400"/>
<dbReference type="InterPro" id="IPR024420">
    <property type="entry name" value="TRAPP_III_complex_Trs85"/>
</dbReference>
<dbReference type="PANTHER" id="PTHR12975:SF6">
    <property type="entry name" value="TRAFFICKING PROTEIN PARTICLE COMPLEX SUBUNIT 8"/>
    <property type="match status" value="1"/>
</dbReference>
<gene>
    <name evidence="1" type="primary">TRS85</name>
    <name evidence="1" type="ORF">PRELSG_1027400</name>
</gene>
<dbReference type="Pfam" id="PF12739">
    <property type="entry name" value="TRAPPC-Trs85"/>
    <property type="match status" value="1"/>
</dbReference>
<dbReference type="KEGG" id="prel:PRELSG_1027400"/>